<organism evidence="1 2">
    <name type="scientific">Luteimonas gilva</name>
    <dbReference type="NCBI Taxonomy" id="2572684"/>
    <lineage>
        <taxon>Bacteria</taxon>
        <taxon>Pseudomonadati</taxon>
        <taxon>Pseudomonadota</taxon>
        <taxon>Gammaproteobacteria</taxon>
        <taxon>Lysobacterales</taxon>
        <taxon>Lysobacteraceae</taxon>
        <taxon>Luteimonas</taxon>
    </lineage>
</organism>
<keyword evidence="1" id="KW-0808">Transferase</keyword>
<dbReference type="GO" id="GO:0032259">
    <property type="term" value="P:methylation"/>
    <property type="evidence" value="ECO:0007669"/>
    <property type="project" value="UniProtKB-KW"/>
</dbReference>
<dbReference type="SUPFAM" id="SSF53335">
    <property type="entry name" value="S-adenosyl-L-methionine-dependent methyltransferases"/>
    <property type="match status" value="1"/>
</dbReference>
<reference evidence="1 2" key="1">
    <citation type="submission" date="2019-04" db="EMBL/GenBank/DDBJ databases">
        <title>Reference strain of H23.</title>
        <authorList>
            <person name="Luo X."/>
        </authorList>
    </citation>
    <scope>NUCLEOTIDE SEQUENCE [LARGE SCALE GENOMIC DNA]</scope>
    <source>
        <strain evidence="1 2">H23</strain>
    </source>
</reference>
<dbReference type="CDD" id="cd02440">
    <property type="entry name" value="AdoMet_MTases"/>
    <property type="match status" value="1"/>
</dbReference>
<dbReference type="RefSeq" id="WP_137268210.1">
    <property type="nucleotide sequence ID" value="NZ_SZUA01000003.1"/>
</dbReference>
<comment type="caution">
    <text evidence="1">The sequence shown here is derived from an EMBL/GenBank/DDBJ whole genome shotgun (WGS) entry which is preliminary data.</text>
</comment>
<evidence type="ECO:0000313" key="1">
    <source>
        <dbReference type="EMBL" id="TKR29807.1"/>
    </source>
</evidence>
<name>A0A4U5JPM1_9GAMM</name>
<dbReference type="Proteomes" id="UP000308707">
    <property type="component" value="Unassembled WGS sequence"/>
</dbReference>
<evidence type="ECO:0000313" key="2">
    <source>
        <dbReference type="Proteomes" id="UP000308707"/>
    </source>
</evidence>
<keyword evidence="1" id="KW-0489">Methyltransferase</keyword>
<keyword evidence="2" id="KW-1185">Reference proteome</keyword>
<dbReference type="InterPro" id="IPR029063">
    <property type="entry name" value="SAM-dependent_MTases_sf"/>
</dbReference>
<proteinExistence type="predicted"/>
<dbReference type="OrthoDB" id="529131at2"/>
<dbReference type="AlphaFoldDB" id="A0A4U5JPM1"/>
<dbReference type="EMBL" id="SZUA01000003">
    <property type="protein sequence ID" value="TKR29807.1"/>
    <property type="molecule type" value="Genomic_DNA"/>
</dbReference>
<accession>A0A4U5JPM1</accession>
<dbReference type="Gene3D" id="3.40.50.150">
    <property type="entry name" value="Vaccinia Virus protein VP39"/>
    <property type="match status" value="1"/>
</dbReference>
<protein>
    <submittedName>
        <fullName evidence="1">Class I SAM-dependent methyltransferase</fullName>
    </submittedName>
</protein>
<gene>
    <name evidence="1" type="ORF">FCE95_16980</name>
</gene>
<sequence length="226" mass="25336">MFSVLRTAWARWSALLRFSDSQEYWRQRYRRGGDSGAGSSGVPAEYKAGVLNAFVARHSVSSVIEFGSGDGRQLERAAYPRYLGVDISRDAVQACSRRFAGDPSKRFVVLDEYGGQRADLALSLDVVFHLVEDDVYDDYLGRLFAAAERYVIIYSTDENRSGAMKHVRDRKVTEDVALRFPGFARMTEEESSSPPPVEFNRGLATTFFFYERRESAGAGRGEILPG</sequence>
<dbReference type="GO" id="GO:0008168">
    <property type="term" value="F:methyltransferase activity"/>
    <property type="evidence" value="ECO:0007669"/>
    <property type="project" value="UniProtKB-KW"/>
</dbReference>